<dbReference type="SUPFAM" id="SSF47384">
    <property type="entry name" value="Homodimeric domain of signal transducing histidine kinase"/>
    <property type="match status" value="1"/>
</dbReference>
<name>A0A2Y9C5W9_9FIRM</name>
<dbReference type="PRINTS" id="PR00344">
    <property type="entry name" value="BCTRLSENSOR"/>
</dbReference>
<reference evidence="10 11" key="1">
    <citation type="submission" date="2018-05" db="EMBL/GenBank/DDBJ databases">
        <title>The Hungate 1000. A catalogue of reference genomes from the rumen microbiome.</title>
        <authorList>
            <person name="Kelly W."/>
        </authorList>
    </citation>
    <scope>NUCLEOTIDE SEQUENCE [LARGE SCALE GENOMIC DNA]</scope>
    <source>
        <strain evidence="10 11">NLAE-zl-C242</strain>
    </source>
</reference>
<keyword evidence="5" id="KW-0808">Transferase</keyword>
<dbReference type="AlphaFoldDB" id="A0A2Y9C5W9"/>
<comment type="caution">
    <text evidence="10">The sequence shown here is derived from an EMBL/GenBank/DDBJ whole genome shotgun (WGS) entry which is preliminary data.</text>
</comment>
<feature type="domain" description="Histidine kinase" evidence="9">
    <location>
        <begin position="194"/>
        <end position="405"/>
    </location>
</feature>
<dbReference type="InterPro" id="IPR036890">
    <property type="entry name" value="HATPase_C_sf"/>
</dbReference>
<evidence type="ECO:0000256" key="1">
    <source>
        <dbReference type="ARBA" id="ARBA00000085"/>
    </source>
</evidence>
<evidence type="ECO:0000313" key="10">
    <source>
        <dbReference type="EMBL" id="PWJ28057.1"/>
    </source>
</evidence>
<evidence type="ECO:0000313" key="11">
    <source>
        <dbReference type="Proteomes" id="UP000245845"/>
    </source>
</evidence>
<comment type="catalytic activity">
    <reaction evidence="1">
        <text>ATP + protein L-histidine = ADP + protein N-phospho-L-histidine.</text>
        <dbReference type="EC" id="2.7.13.3"/>
    </reaction>
</comment>
<feature type="transmembrane region" description="Helical" evidence="8">
    <location>
        <begin position="153"/>
        <end position="178"/>
    </location>
</feature>
<keyword evidence="6" id="KW-0418">Kinase</keyword>
<keyword evidence="4" id="KW-0597">Phosphoprotein</keyword>
<keyword evidence="8" id="KW-0812">Transmembrane</keyword>
<evidence type="ECO:0000256" key="7">
    <source>
        <dbReference type="ARBA" id="ARBA00023012"/>
    </source>
</evidence>
<evidence type="ECO:0000259" key="9">
    <source>
        <dbReference type="PROSITE" id="PS50109"/>
    </source>
</evidence>
<protein>
    <recommendedName>
        <fullName evidence="3">histidine kinase</fullName>
        <ecNumber evidence="3">2.7.13.3</ecNumber>
    </recommendedName>
</protein>
<feature type="transmembrane region" description="Helical" evidence="8">
    <location>
        <begin position="9"/>
        <end position="30"/>
    </location>
</feature>
<accession>A0A2Y9C5W9</accession>
<dbReference type="GO" id="GO:0016036">
    <property type="term" value="P:cellular response to phosphate starvation"/>
    <property type="evidence" value="ECO:0007669"/>
    <property type="project" value="TreeGrafter"/>
</dbReference>
<gene>
    <name evidence="10" type="ORF">A8806_110241</name>
</gene>
<dbReference type="InterPro" id="IPR003661">
    <property type="entry name" value="HisK_dim/P_dom"/>
</dbReference>
<dbReference type="PANTHER" id="PTHR45453">
    <property type="entry name" value="PHOSPHATE REGULON SENSOR PROTEIN PHOR"/>
    <property type="match status" value="1"/>
</dbReference>
<proteinExistence type="predicted"/>
<dbReference type="CDD" id="cd00082">
    <property type="entry name" value="HisKA"/>
    <property type="match status" value="1"/>
</dbReference>
<dbReference type="Pfam" id="PF00512">
    <property type="entry name" value="HisKA"/>
    <property type="match status" value="1"/>
</dbReference>
<dbReference type="EC" id="2.7.13.3" evidence="3"/>
<dbReference type="FunFam" id="3.30.565.10:FF:000006">
    <property type="entry name" value="Sensor histidine kinase WalK"/>
    <property type="match status" value="1"/>
</dbReference>
<dbReference type="InterPro" id="IPR004358">
    <property type="entry name" value="Sig_transdc_His_kin-like_C"/>
</dbReference>
<dbReference type="InterPro" id="IPR005467">
    <property type="entry name" value="His_kinase_dom"/>
</dbReference>
<dbReference type="Pfam" id="PF02518">
    <property type="entry name" value="HATPase_c"/>
    <property type="match status" value="1"/>
</dbReference>
<dbReference type="GO" id="GO:0000155">
    <property type="term" value="F:phosphorelay sensor kinase activity"/>
    <property type="evidence" value="ECO:0007669"/>
    <property type="project" value="InterPro"/>
</dbReference>
<keyword evidence="8" id="KW-1133">Transmembrane helix</keyword>
<dbReference type="OrthoDB" id="9813151at2"/>
<dbReference type="SMART" id="SM00387">
    <property type="entry name" value="HATPase_c"/>
    <property type="match status" value="1"/>
</dbReference>
<organism evidence="10 11">
    <name type="scientific">Faecalicatena orotica</name>
    <dbReference type="NCBI Taxonomy" id="1544"/>
    <lineage>
        <taxon>Bacteria</taxon>
        <taxon>Bacillati</taxon>
        <taxon>Bacillota</taxon>
        <taxon>Clostridia</taxon>
        <taxon>Lachnospirales</taxon>
        <taxon>Lachnospiraceae</taxon>
        <taxon>Faecalicatena</taxon>
    </lineage>
</organism>
<dbReference type="Gene3D" id="3.30.565.10">
    <property type="entry name" value="Histidine kinase-like ATPase, C-terminal domain"/>
    <property type="match status" value="1"/>
</dbReference>
<dbReference type="SUPFAM" id="SSF55874">
    <property type="entry name" value="ATPase domain of HSP90 chaperone/DNA topoisomerase II/histidine kinase"/>
    <property type="match status" value="1"/>
</dbReference>
<dbReference type="GO" id="GO:0004721">
    <property type="term" value="F:phosphoprotein phosphatase activity"/>
    <property type="evidence" value="ECO:0007669"/>
    <property type="project" value="TreeGrafter"/>
</dbReference>
<dbReference type="Proteomes" id="UP000245845">
    <property type="component" value="Unassembled WGS sequence"/>
</dbReference>
<keyword evidence="7" id="KW-0902">Two-component regulatory system</keyword>
<dbReference type="SMART" id="SM00388">
    <property type="entry name" value="HisKA"/>
    <property type="match status" value="1"/>
</dbReference>
<sequence length="405" mass="45968">MIKKLQKRIAFTLAGILMLIMLGLQLFFYISNYYYYAEYQKQLMEQIADGYINVDAGVNRSESIEGTREDYMADDWYLPIWVFQAGEDGGLTVTQKSSGVMQDDEKVLGTAQKILNLDKSEGIYKRNWYLHKDNVLVMMNDADTIIYYEQQAAIILISGVVGFAVIIICSLLIARWLVKPAARAFEQQKQFISDASHELKTPLAVIGANAQRLKGEIGGNKWLDYILEENVRMGKLLKELLTLAKVENTSLPEAKEKVNLSRIVTGALLPFESIAFEKEIEFWIDIQEDVFIKGEEEHLKQAVIILLDNAFAHVSEHGEIRAKLGKKGKWASVSISNTGLEIPKEEQKKIFQRFYRIDKGRNRAENRYGLGLPIASGIAGRHKGRIEVSSENGQTVFTIFLPVYR</sequence>
<dbReference type="InterPro" id="IPR036097">
    <property type="entry name" value="HisK_dim/P_sf"/>
</dbReference>
<dbReference type="InterPro" id="IPR003594">
    <property type="entry name" value="HATPase_dom"/>
</dbReference>
<evidence type="ECO:0000256" key="2">
    <source>
        <dbReference type="ARBA" id="ARBA00004370"/>
    </source>
</evidence>
<evidence type="ECO:0000256" key="8">
    <source>
        <dbReference type="SAM" id="Phobius"/>
    </source>
</evidence>
<dbReference type="PROSITE" id="PS50109">
    <property type="entry name" value="HIS_KIN"/>
    <property type="match status" value="1"/>
</dbReference>
<dbReference type="RefSeq" id="WP_109732399.1">
    <property type="nucleotide sequence ID" value="NZ_BAAACK010000029.1"/>
</dbReference>
<evidence type="ECO:0000256" key="3">
    <source>
        <dbReference type="ARBA" id="ARBA00012438"/>
    </source>
</evidence>
<keyword evidence="8" id="KW-0472">Membrane</keyword>
<dbReference type="Gene3D" id="1.10.287.130">
    <property type="match status" value="1"/>
</dbReference>
<evidence type="ECO:0000256" key="4">
    <source>
        <dbReference type="ARBA" id="ARBA00022553"/>
    </source>
</evidence>
<dbReference type="EMBL" id="QGDL01000010">
    <property type="protein sequence ID" value="PWJ28057.1"/>
    <property type="molecule type" value="Genomic_DNA"/>
</dbReference>
<evidence type="ECO:0000256" key="5">
    <source>
        <dbReference type="ARBA" id="ARBA00022679"/>
    </source>
</evidence>
<dbReference type="GO" id="GO:0005886">
    <property type="term" value="C:plasma membrane"/>
    <property type="evidence" value="ECO:0007669"/>
    <property type="project" value="TreeGrafter"/>
</dbReference>
<keyword evidence="11" id="KW-1185">Reference proteome</keyword>
<comment type="subcellular location">
    <subcellularLocation>
        <location evidence="2">Membrane</location>
    </subcellularLocation>
</comment>
<dbReference type="InterPro" id="IPR050351">
    <property type="entry name" value="BphY/WalK/GraS-like"/>
</dbReference>
<evidence type="ECO:0000256" key="6">
    <source>
        <dbReference type="ARBA" id="ARBA00022777"/>
    </source>
</evidence>
<dbReference type="PANTHER" id="PTHR45453:SF1">
    <property type="entry name" value="PHOSPHATE REGULON SENSOR PROTEIN PHOR"/>
    <property type="match status" value="1"/>
</dbReference>